<feature type="transmembrane region" description="Helical" evidence="2">
    <location>
        <begin position="65"/>
        <end position="87"/>
    </location>
</feature>
<dbReference type="NCBIfam" id="NF009316">
    <property type="entry name" value="PRK12674.1-5"/>
    <property type="match status" value="1"/>
</dbReference>
<evidence type="ECO:0000256" key="2">
    <source>
        <dbReference type="SAM" id="Phobius"/>
    </source>
</evidence>
<feature type="transmembrane region" description="Helical" evidence="2">
    <location>
        <begin position="6"/>
        <end position="26"/>
    </location>
</feature>
<keyword evidence="4" id="KW-1185">Reference proteome</keyword>
<evidence type="ECO:0000256" key="1">
    <source>
        <dbReference type="SAM" id="MobiDB-lite"/>
    </source>
</evidence>
<dbReference type="PANTHER" id="PTHR34703:SF1">
    <property type="entry name" value="ANTIPORTER SUBUNIT MNHG2-RELATED"/>
    <property type="match status" value="1"/>
</dbReference>
<proteinExistence type="predicted"/>
<dbReference type="GO" id="GO:0015385">
    <property type="term" value="F:sodium:proton antiporter activity"/>
    <property type="evidence" value="ECO:0007669"/>
    <property type="project" value="TreeGrafter"/>
</dbReference>
<dbReference type="Pfam" id="PF03334">
    <property type="entry name" value="PhaG_MnhG_YufB"/>
    <property type="match status" value="1"/>
</dbReference>
<feature type="region of interest" description="Disordered" evidence="1">
    <location>
        <begin position="111"/>
        <end position="133"/>
    </location>
</feature>
<dbReference type="InterPro" id="IPR005133">
    <property type="entry name" value="PhaG_MnhG_YufB"/>
</dbReference>
<comment type="caution">
    <text evidence="3">The sequence shown here is derived from an EMBL/GenBank/DDBJ whole genome shotgun (WGS) entry which is preliminary data.</text>
</comment>
<evidence type="ECO:0000313" key="3">
    <source>
        <dbReference type="EMBL" id="MBB3987344.1"/>
    </source>
</evidence>
<evidence type="ECO:0000313" key="4">
    <source>
        <dbReference type="Proteomes" id="UP000541426"/>
    </source>
</evidence>
<dbReference type="Proteomes" id="UP000541426">
    <property type="component" value="Unassembled WGS sequence"/>
</dbReference>
<dbReference type="AlphaFoldDB" id="A0A7W6DY10"/>
<keyword evidence="2" id="KW-1133">Transmembrane helix</keyword>
<keyword evidence="2" id="KW-0812">Transmembrane</keyword>
<protein>
    <submittedName>
        <fullName evidence="3">Multicomponent K+:H+ antiporter subunit G</fullName>
    </submittedName>
</protein>
<gene>
    <name evidence="3" type="ORF">GGQ68_003691</name>
</gene>
<sequence>MIVDVIISICLVVGGIFGIVGSYGLIKLQDTMQRLHAPTKATTLGVGGVLVASMLYFLFKEDTYTFHELLISAFLFLTAPITAHFMAKTHIRMRELRGTLPETQRKHGWSLYDTPPEMLTDPPADEVKSLESR</sequence>
<name>A0A7W6DY10_9RHOB</name>
<dbReference type="RefSeq" id="WP_183968410.1">
    <property type="nucleotide sequence ID" value="NZ_BAABBZ010000011.1"/>
</dbReference>
<keyword evidence="2" id="KW-0472">Membrane</keyword>
<reference evidence="3 4" key="1">
    <citation type="submission" date="2020-08" db="EMBL/GenBank/DDBJ databases">
        <title>Genomic Encyclopedia of Type Strains, Phase IV (KMG-IV): sequencing the most valuable type-strain genomes for metagenomic binning, comparative biology and taxonomic classification.</title>
        <authorList>
            <person name="Goeker M."/>
        </authorList>
    </citation>
    <scope>NUCLEOTIDE SEQUENCE [LARGE SCALE GENOMIC DNA]</scope>
    <source>
        <strain evidence="3 4">DSM 102235</strain>
    </source>
</reference>
<organism evidence="3 4">
    <name type="scientific">Sagittula marina</name>
    <dbReference type="NCBI Taxonomy" id="943940"/>
    <lineage>
        <taxon>Bacteria</taxon>
        <taxon>Pseudomonadati</taxon>
        <taxon>Pseudomonadota</taxon>
        <taxon>Alphaproteobacteria</taxon>
        <taxon>Rhodobacterales</taxon>
        <taxon>Roseobacteraceae</taxon>
        <taxon>Sagittula</taxon>
    </lineage>
</organism>
<accession>A0A7W6DY10</accession>
<feature type="transmembrane region" description="Helical" evidence="2">
    <location>
        <begin position="38"/>
        <end position="59"/>
    </location>
</feature>
<dbReference type="EMBL" id="JACIEJ010000010">
    <property type="protein sequence ID" value="MBB3987344.1"/>
    <property type="molecule type" value="Genomic_DNA"/>
</dbReference>
<dbReference type="PANTHER" id="PTHR34703">
    <property type="entry name" value="ANTIPORTER SUBUNIT MNHG2-RELATED"/>
    <property type="match status" value="1"/>
</dbReference>
<dbReference type="NCBIfam" id="TIGR01300">
    <property type="entry name" value="CPA3_mnhG_phaG"/>
    <property type="match status" value="1"/>
</dbReference>